<name>A0A517PC42_9PLAN</name>
<dbReference type="KEGG" id="acaf:CA12_30300"/>
<feature type="transmembrane region" description="Helical" evidence="2">
    <location>
        <begin position="67"/>
        <end position="87"/>
    </location>
</feature>
<evidence type="ECO:0000256" key="1">
    <source>
        <dbReference type="SAM" id="MobiDB-lite"/>
    </source>
</evidence>
<dbReference type="AlphaFoldDB" id="A0A517PC42"/>
<gene>
    <name evidence="4" type="ORF">CA12_30300</name>
</gene>
<feature type="transmembrane region" description="Helical" evidence="2">
    <location>
        <begin position="43"/>
        <end position="60"/>
    </location>
</feature>
<feature type="region of interest" description="Disordered" evidence="1">
    <location>
        <begin position="1"/>
        <end position="20"/>
    </location>
</feature>
<reference evidence="4 5" key="1">
    <citation type="submission" date="2019-02" db="EMBL/GenBank/DDBJ databases">
        <title>Deep-cultivation of Planctomycetes and their phenomic and genomic characterization uncovers novel biology.</title>
        <authorList>
            <person name="Wiegand S."/>
            <person name="Jogler M."/>
            <person name="Boedeker C."/>
            <person name="Pinto D."/>
            <person name="Vollmers J."/>
            <person name="Rivas-Marin E."/>
            <person name="Kohn T."/>
            <person name="Peeters S.H."/>
            <person name="Heuer A."/>
            <person name="Rast P."/>
            <person name="Oberbeckmann S."/>
            <person name="Bunk B."/>
            <person name="Jeske O."/>
            <person name="Meyerdierks A."/>
            <person name="Storesund J.E."/>
            <person name="Kallscheuer N."/>
            <person name="Luecker S."/>
            <person name="Lage O.M."/>
            <person name="Pohl T."/>
            <person name="Merkel B.J."/>
            <person name="Hornburger P."/>
            <person name="Mueller R.-W."/>
            <person name="Bruemmer F."/>
            <person name="Labrenz M."/>
            <person name="Spormann A.M."/>
            <person name="Op den Camp H."/>
            <person name="Overmann J."/>
            <person name="Amann R."/>
            <person name="Jetten M.S.M."/>
            <person name="Mascher T."/>
            <person name="Medema M.H."/>
            <person name="Devos D.P."/>
            <person name="Kaster A.-K."/>
            <person name="Ovreas L."/>
            <person name="Rohde M."/>
            <person name="Galperin M.Y."/>
            <person name="Jogler C."/>
        </authorList>
    </citation>
    <scope>NUCLEOTIDE SEQUENCE [LARGE SCALE GENOMIC DNA]</scope>
    <source>
        <strain evidence="4 5">CA12</strain>
    </source>
</reference>
<dbReference type="PANTHER" id="PTHR37947">
    <property type="entry name" value="BLL2462 PROTEIN"/>
    <property type="match status" value="1"/>
</dbReference>
<evidence type="ECO:0000256" key="2">
    <source>
        <dbReference type="SAM" id="Phobius"/>
    </source>
</evidence>
<dbReference type="OrthoDB" id="9781333at2"/>
<dbReference type="Gene3D" id="3.40.50.880">
    <property type="match status" value="2"/>
</dbReference>
<dbReference type="EMBL" id="CP036265">
    <property type="protein sequence ID" value="QDT16921.1"/>
    <property type="molecule type" value="Genomic_DNA"/>
</dbReference>
<keyword evidence="5" id="KW-1185">Reference proteome</keyword>
<feature type="compositionally biased region" description="Low complexity" evidence="1">
    <location>
        <begin position="1025"/>
        <end position="1034"/>
    </location>
</feature>
<accession>A0A517PC42</accession>
<dbReference type="Pfam" id="PF13519">
    <property type="entry name" value="VWA_2"/>
    <property type="match status" value="1"/>
</dbReference>
<protein>
    <submittedName>
        <fullName evidence="4">von Willebrand factor type A domain protein</fullName>
    </submittedName>
</protein>
<dbReference type="Pfam" id="PF07090">
    <property type="entry name" value="GATase1_like"/>
    <property type="match status" value="1"/>
</dbReference>
<proteinExistence type="predicted"/>
<dbReference type="SUPFAM" id="SSF52317">
    <property type="entry name" value="Class I glutamine amidotransferase-like"/>
    <property type="match status" value="1"/>
</dbReference>
<dbReference type="InterPro" id="IPR002035">
    <property type="entry name" value="VWF_A"/>
</dbReference>
<feature type="domain" description="VWFA" evidence="3">
    <location>
        <begin position="128"/>
        <end position="293"/>
    </location>
</feature>
<dbReference type="Proteomes" id="UP000318741">
    <property type="component" value="Chromosome"/>
</dbReference>
<keyword evidence="2" id="KW-1133">Transmembrane helix</keyword>
<evidence type="ECO:0000313" key="4">
    <source>
        <dbReference type="EMBL" id="QDT16921.1"/>
    </source>
</evidence>
<keyword evidence="2" id="KW-0472">Membrane</keyword>
<dbReference type="PANTHER" id="PTHR37947:SF2">
    <property type="entry name" value="VON WILLEBRAND FACTOR TYPE A"/>
    <property type="match status" value="1"/>
</dbReference>
<keyword evidence="2" id="KW-0812">Transmembrane</keyword>
<dbReference type="Pfam" id="PF13768">
    <property type="entry name" value="VWA_3"/>
    <property type="match status" value="1"/>
</dbReference>
<dbReference type="RefSeq" id="WP_145359837.1">
    <property type="nucleotide sequence ID" value="NZ_CP036265.1"/>
</dbReference>
<dbReference type="InterPro" id="IPR036465">
    <property type="entry name" value="vWFA_dom_sf"/>
</dbReference>
<dbReference type="CDD" id="cd00198">
    <property type="entry name" value="vWFA"/>
    <property type="match status" value="1"/>
</dbReference>
<evidence type="ECO:0000259" key="3">
    <source>
        <dbReference type="SMART" id="SM00327"/>
    </source>
</evidence>
<organism evidence="4 5">
    <name type="scientific">Alienimonas californiensis</name>
    <dbReference type="NCBI Taxonomy" id="2527989"/>
    <lineage>
        <taxon>Bacteria</taxon>
        <taxon>Pseudomonadati</taxon>
        <taxon>Planctomycetota</taxon>
        <taxon>Planctomycetia</taxon>
        <taxon>Planctomycetales</taxon>
        <taxon>Planctomycetaceae</taxon>
        <taxon>Alienimonas</taxon>
    </lineage>
</organism>
<dbReference type="InterPro" id="IPR029062">
    <property type="entry name" value="Class_I_gatase-like"/>
</dbReference>
<dbReference type="Gene3D" id="3.40.50.410">
    <property type="entry name" value="von Willebrand factor, type A domain"/>
    <property type="match status" value="2"/>
</dbReference>
<evidence type="ECO:0000313" key="5">
    <source>
        <dbReference type="Proteomes" id="UP000318741"/>
    </source>
</evidence>
<dbReference type="SMART" id="SM00327">
    <property type="entry name" value="VWA"/>
    <property type="match status" value="1"/>
</dbReference>
<sequence>MAPPPPRRPTLTAAGRREPAGAGERLWRSLFPAARTPVRWRDGWPLAAFGLIAIGLFVWLELDRRVLFARPTLFGLLLFAPWVWWLAVANRGGLGTTRAEASTFLRLCLLGLCVAALAEPRAVRERDVTSVVFALDVSDSVGRSVESQALELFSGAVAAKPTTDEAGLVVFGRNAAVELPPKKSVAFEGVINSQVDRDATNLEQTLSLSAAMIPEENAGRVVLISDGTETEGRLASELDQLRGRGIKVDVLAVDYAGREEVWLERLDLPRFVREGESYEASVVLSSLGAGAGTLTLTENGEEIAREQVDYAAGKNRFSFPIRLRGPGYYEYAATIKANDTASGEPGDGVEDNNTALNYLYLEGAGKVLVVTDPGGDPRDVEDFVAAAREGEREVTVMDGYAFPRDVLSLMPYDLIVFAGVPADVFDARQLAAVRTAVSDMGVGFLMLGGENSFGAGGYQNTPVEEALPVDLDITRRKVLPKGALVIILHTCEFPQGNTWGKRICKRAIKVLGDQDECGVLVADYVEGEEWLFELTPAARYPELVPKINAAQIGDMPDFAQTMNAGLKALKDSDASAKHMIIISDGDPSPPSPALVKQFADAQIAISTVAVFPHQGDRASLNTMRGIAAGTGGRFYLPDDPNQLPGIFVKEAKTLRRTLIQNNTVQPEVALGHPILKGLGPLPPVRGYVLTTPKEALTEQILRVPSDEQVAPGEYDPILAVRQFGLGRTGAFTADLGPNWGADWVTWDGYGPFVRQLITHLGRVRKQGHLRMSTYTDGSDGVIVVEDFSPQERFLEITTSVAGPRDRTETVSLVQVGPRRYQARVPLWGKGRYQVIGRSATVGGGAAEAPAAAPAPEGPTPMGTIAGANDAIEEEPVGPADDGTEQVAGGFILPYSAEYLRFRSDPIVLKRVAERTGGRELIVDENTPKTLFTEDRQPKRSSRPIFDWLLILVACLIPLDIAVRRVQLDWALVRELFKREKLGTATAGAGGPTLEGLLAKKRESSPPSPGRRTPSRTGESRGVSQAPAKPQADVAPPKKPAPPANTTAALLDLKKKRDRS</sequence>
<feature type="region of interest" description="Disordered" evidence="1">
    <location>
        <begin position="987"/>
        <end position="1059"/>
    </location>
</feature>
<dbReference type="InterPro" id="IPR010768">
    <property type="entry name" value="GATase1-like"/>
</dbReference>
<dbReference type="SUPFAM" id="SSF53300">
    <property type="entry name" value="vWA-like"/>
    <property type="match status" value="2"/>
</dbReference>